<accession>A0A4Z0RAU3</accession>
<sequence length="80" mass="8853">MDYFLGQIVVFPYSFVPMGWMLCNGQQLYIQQNSALFSLIGNKFGGDGQTTFNLPNLQGAEALPGTGYYICISGIYPTRD</sequence>
<dbReference type="EMBL" id="SPQQ01000001">
    <property type="protein sequence ID" value="TGE39445.1"/>
    <property type="molecule type" value="Genomic_DNA"/>
</dbReference>
<gene>
    <name evidence="2" type="ORF">E4K67_00030</name>
</gene>
<evidence type="ECO:0000313" key="2">
    <source>
        <dbReference type="EMBL" id="TGE39445.1"/>
    </source>
</evidence>
<proteinExistence type="predicted"/>
<evidence type="ECO:0000313" key="3">
    <source>
        <dbReference type="Proteomes" id="UP000298460"/>
    </source>
</evidence>
<reference evidence="2 3" key="1">
    <citation type="submission" date="2019-03" db="EMBL/GenBank/DDBJ databases">
        <title>Draft Genome Sequence of Desulfosporosinus fructosivorans Strain 63.6F, Isolated from Marine Sediment in the Baltic Sea.</title>
        <authorList>
            <person name="Hausmann B."/>
            <person name="Vandieken V."/>
            <person name="Pjevac P."/>
            <person name="Schreck K."/>
            <person name="Herbold C.W."/>
            <person name="Loy A."/>
        </authorList>
    </citation>
    <scope>NUCLEOTIDE SEQUENCE [LARGE SCALE GENOMIC DNA]</scope>
    <source>
        <strain evidence="2 3">63.6F</strain>
    </source>
</reference>
<dbReference type="SUPFAM" id="SSF88874">
    <property type="entry name" value="Receptor-binding domain of short tail fibre protein gp12"/>
    <property type="match status" value="1"/>
</dbReference>
<dbReference type="Proteomes" id="UP000298460">
    <property type="component" value="Unassembled WGS sequence"/>
</dbReference>
<comment type="caution">
    <text evidence="2">The sequence shown here is derived from an EMBL/GenBank/DDBJ whole genome shotgun (WGS) entry which is preliminary data.</text>
</comment>
<dbReference type="InterPro" id="IPR037053">
    <property type="entry name" value="Phage_tail_collar_dom_sf"/>
</dbReference>
<dbReference type="RefSeq" id="WP_135544385.1">
    <property type="nucleotide sequence ID" value="NZ_SPQQ01000001.1"/>
</dbReference>
<dbReference type="OrthoDB" id="9810174at2"/>
<protein>
    <submittedName>
        <fullName evidence="2">Tail fiber protein</fullName>
    </submittedName>
</protein>
<dbReference type="Pfam" id="PF07484">
    <property type="entry name" value="Collar"/>
    <property type="match status" value="1"/>
</dbReference>
<dbReference type="Gene3D" id="3.90.1340.10">
    <property type="entry name" value="Phage tail collar domain"/>
    <property type="match status" value="1"/>
</dbReference>
<name>A0A4Z0RAU3_9FIRM</name>
<organism evidence="2 3">
    <name type="scientific">Desulfosporosinus fructosivorans</name>
    <dbReference type="NCBI Taxonomy" id="2018669"/>
    <lineage>
        <taxon>Bacteria</taxon>
        <taxon>Bacillati</taxon>
        <taxon>Bacillota</taxon>
        <taxon>Clostridia</taxon>
        <taxon>Eubacteriales</taxon>
        <taxon>Desulfitobacteriaceae</taxon>
        <taxon>Desulfosporosinus</taxon>
    </lineage>
</organism>
<feature type="domain" description="Phage tail collar" evidence="1">
    <location>
        <begin position="6"/>
        <end position="60"/>
    </location>
</feature>
<dbReference type="AlphaFoldDB" id="A0A4Z0RAU3"/>
<dbReference type="InterPro" id="IPR011083">
    <property type="entry name" value="Phage_tail_collar_dom"/>
</dbReference>
<keyword evidence="3" id="KW-1185">Reference proteome</keyword>
<evidence type="ECO:0000259" key="1">
    <source>
        <dbReference type="Pfam" id="PF07484"/>
    </source>
</evidence>